<dbReference type="InterPro" id="IPR013783">
    <property type="entry name" value="Ig-like_fold"/>
</dbReference>
<evidence type="ECO:0000256" key="7">
    <source>
        <dbReference type="PROSITE-ProRule" id="PRU01240"/>
    </source>
</evidence>
<keyword evidence="12" id="KW-1185">Reference proteome</keyword>
<feature type="active site" description="Charge relay system" evidence="6 7">
    <location>
        <position position="505"/>
    </location>
</feature>
<feature type="active site" description="Charge relay system" evidence="6 7">
    <location>
        <position position="140"/>
    </location>
</feature>
<evidence type="ECO:0000256" key="9">
    <source>
        <dbReference type="SAM" id="SignalP"/>
    </source>
</evidence>
<feature type="domain" description="C5a peptidase/Subtilisin-like protease SBT2-like Fn3-like" evidence="11">
    <location>
        <begin position="586"/>
        <end position="706"/>
    </location>
</feature>
<evidence type="ECO:0000259" key="10">
    <source>
        <dbReference type="Pfam" id="PF00082"/>
    </source>
</evidence>
<dbReference type="GO" id="GO:0016020">
    <property type="term" value="C:membrane"/>
    <property type="evidence" value="ECO:0007669"/>
    <property type="project" value="InterPro"/>
</dbReference>
<dbReference type="InterPro" id="IPR023828">
    <property type="entry name" value="Peptidase_S8_Ser-AS"/>
</dbReference>
<evidence type="ECO:0000256" key="8">
    <source>
        <dbReference type="RuleBase" id="RU003355"/>
    </source>
</evidence>
<evidence type="ECO:0000313" key="13">
    <source>
        <dbReference type="RefSeq" id="XP_030977230.1"/>
    </source>
</evidence>
<dbReference type="KEGG" id="pgri:PgNI_12041"/>
<evidence type="ECO:0000256" key="2">
    <source>
        <dbReference type="ARBA" id="ARBA00022670"/>
    </source>
</evidence>
<dbReference type="PROSITE" id="PS00137">
    <property type="entry name" value="SUBTILASE_HIS"/>
    <property type="match status" value="1"/>
</dbReference>
<evidence type="ECO:0000256" key="1">
    <source>
        <dbReference type="ARBA" id="ARBA00011073"/>
    </source>
</evidence>
<dbReference type="RefSeq" id="XP_030977230.1">
    <property type="nucleotide sequence ID" value="XM_031131998.1"/>
</dbReference>
<dbReference type="InterPro" id="IPR036852">
    <property type="entry name" value="Peptidase_S8/S53_dom_sf"/>
</dbReference>
<comment type="similarity">
    <text evidence="1 7 8">Belongs to the peptidase S8 family.</text>
</comment>
<organism evidence="12 13">
    <name type="scientific">Pyricularia grisea</name>
    <name type="common">Crabgrass-specific blast fungus</name>
    <name type="synonym">Magnaporthe grisea</name>
    <dbReference type="NCBI Taxonomy" id="148305"/>
    <lineage>
        <taxon>Eukaryota</taxon>
        <taxon>Fungi</taxon>
        <taxon>Dikarya</taxon>
        <taxon>Ascomycota</taxon>
        <taxon>Pezizomycotina</taxon>
        <taxon>Sordariomycetes</taxon>
        <taxon>Sordariomycetidae</taxon>
        <taxon>Magnaporthales</taxon>
        <taxon>Pyriculariaceae</taxon>
        <taxon>Pyricularia</taxon>
    </lineage>
</organism>
<reference evidence="13" key="3">
    <citation type="submission" date="2025-08" db="UniProtKB">
        <authorList>
            <consortium name="RefSeq"/>
        </authorList>
    </citation>
    <scope>IDENTIFICATION</scope>
    <source>
        <strain evidence="13">NI907</strain>
    </source>
</reference>
<evidence type="ECO:0000256" key="5">
    <source>
        <dbReference type="ARBA" id="ARBA00022825"/>
    </source>
</evidence>
<dbReference type="PROSITE" id="PS00138">
    <property type="entry name" value="SUBTILASE_SER"/>
    <property type="match status" value="1"/>
</dbReference>
<dbReference type="PANTHER" id="PTHR43806">
    <property type="entry name" value="PEPTIDASE S8"/>
    <property type="match status" value="1"/>
</dbReference>
<feature type="domain" description="Peptidase S8/S53" evidence="10">
    <location>
        <begin position="131"/>
        <end position="522"/>
    </location>
</feature>
<name>A0A6P8AQQ7_PYRGI</name>
<feature type="signal peptide" evidence="9">
    <location>
        <begin position="1"/>
        <end position="24"/>
    </location>
</feature>
<dbReference type="Pfam" id="PF06280">
    <property type="entry name" value="fn3_5"/>
    <property type="match status" value="1"/>
</dbReference>
<dbReference type="Gene3D" id="2.60.40.10">
    <property type="entry name" value="Immunoglobulins"/>
    <property type="match status" value="1"/>
</dbReference>
<dbReference type="PROSITE" id="PS00136">
    <property type="entry name" value="SUBTILASE_ASP"/>
    <property type="match status" value="1"/>
</dbReference>
<dbReference type="GO" id="GO:0004252">
    <property type="term" value="F:serine-type endopeptidase activity"/>
    <property type="evidence" value="ECO:0007669"/>
    <property type="project" value="UniProtKB-UniRule"/>
</dbReference>
<evidence type="ECO:0000313" key="12">
    <source>
        <dbReference type="Proteomes" id="UP000515153"/>
    </source>
</evidence>
<proteinExistence type="inferred from homology"/>
<evidence type="ECO:0000256" key="6">
    <source>
        <dbReference type="PIRSR" id="PIRSR615500-1"/>
    </source>
</evidence>
<evidence type="ECO:0000256" key="3">
    <source>
        <dbReference type="ARBA" id="ARBA00022729"/>
    </source>
</evidence>
<feature type="chain" id="PRO_5027596958" description="Peptidase S8/S53 domain-containing protein" evidence="9">
    <location>
        <begin position="25"/>
        <end position="892"/>
    </location>
</feature>
<dbReference type="Proteomes" id="UP000515153">
    <property type="component" value="Unplaced"/>
</dbReference>
<dbReference type="PROSITE" id="PS51892">
    <property type="entry name" value="SUBTILASE"/>
    <property type="match status" value="1"/>
</dbReference>
<protein>
    <recommendedName>
        <fullName evidence="14">Peptidase S8/S53 domain-containing protein</fullName>
    </recommendedName>
</protein>
<dbReference type="AlphaFoldDB" id="A0A6P8AQQ7"/>
<sequence length="892" mass="96418">MSAMLRRLAVLISLTVSAIAPVDAANRNSGRFIVEYAKHVRRSQAQAFASKVPVVTSWENEVFRGAAVNSESHTLESLLDMPEVARVWYNREIPLDNAGLTNTFTDDAEYLRYSTHRATGVDALHEEGITGQGVKIGIVDSGIDYTHDALGGGIGTGFKVAGGYDFVGTGDWPNGPKQPSNDPRDKLGHGTHVAGIVGGNSTLFRGVAPDATIYAYKVLANPGTTDDATIIDAFLRAYDDGMDIITASLGGTGGWADSPWAIVASRLVDLDVVVTIAQGNKGAAGPFHGGTGSEGKNVLAVGSVKAQSGAMARFKATFWQPDGSKNTVGIGYMPGNGYWGEPNGWRIVPMMLDINATDDACAPYPSGYANLTGLIPLVRRGTCSSDIKKSNLLALGAEFVLMYNDGREMTQPYTTDFSNYIAIIDKDSGEAIVQTIAAGGEVTADFSGGFVPYVSSPLTETNYPSDFTSWGGSNDLGFKPEISAPGGDIFSTWPDNLYGTSSGTSMATPYIAGVAALYIGKHGGRDKHGSGFARMLTRRIISSGEGVPWYDGKADDMYAPTAQVGAGLINAVKVVSSTTTLDFDPIALNDTANFVATHHIKVRNDADKPVTYNFSLVAHAGVNIYQELDSTEYSPRIKALEELSPVKMAATASLPDPLTLQPGESREVNVTFDKPSFGHPRNLPLYGGKILINRNDSDEVLGVPYMGLAADLKAEMDDMFMQNTAKATHYWSFQTLDQKPGVTFSLWHDVDFLLLEPQLKWGTRELRFDIFTADYNETRWTWPPVEGVNGYLGSAAYYRLSSSTWNPYSNADPNDAVAFPARNLYRNAVTTDYKYSYMWQGLLANGSQIELGSYNLRFAALRPFGDRNKSDDWSGFASPFRVLGKFETKNNK</sequence>
<evidence type="ECO:0008006" key="14">
    <source>
        <dbReference type="Google" id="ProtNLM"/>
    </source>
</evidence>
<evidence type="ECO:0000259" key="11">
    <source>
        <dbReference type="Pfam" id="PF06280"/>
    </source>
</evidence>
<dbReference type="PANTHER" id="PTHR43806:SF66">
    <property type="entry name" value="SERIN ENDOPEPTIDASE"/>
    <property type="match status" value="1"/>
</dbReference>
<dbReference type="PRINTS" id="PR00723">
    <property type="entry name" value="SUBTILISIN"/>
</dbReference>
<dbReference type="SUPFAM" id="SSF52743">
    <property type="entry name" value="Subtilisin-like"/>
    <property type="match status" value="1"/>
</dbReference>
<dbReference type="Gene3D" id="3.50.30.30">
    <property type="match status" value="1"/>
</dbReference>
<accession>A0A6P8AQQ7</accession>
<dbReference type="Gene3D" id="3.40.50.200">
    <property type="entry name" value="Peptidase S8/S53 domain"/>
    <property type="match status" value="1"/>
</dbReference>
<dbReference type="OrthoDB" id="10256524at2759"/>
<keyword evidence="3 9" id="KW-0732">Signal</keyword>
<keyword evidence="2 7" id="KW-0645">Protease</keyword>
<keyword evidence="5 7" id="KW-0720">Serine protease</keyword>
<reference evidence="13" key="2">
    <citation type="submission" date="2019-10" db="EMBL/GenBank/DDBJ databases">
        <authorList>
            <consortium name="NCBI Genome Project"/>
        </authorList>
    </citation>
    <scope>NUCLEOTIDE SEQUENCE</scope>
    <source>
        <strain evidence="13">NI907</strain>
    </source>
</reference>
<keyword evidence="4 7" id="KW-0378">Hydrolase</keyword>
<evidence type="ECO:0000256" key="4">
    <source>
        <dbReference type="ARBA" id="ARBA00022801"/>
    </source>
</evidence>
<feature type="active site" description="Charge relay system" evidence="6 7">
    <location>
        <position position="189"/>
    </location>
</feature>
<dbReference type="InterPro" id="IPR022398">
    <property type="entry name" value="Peptidase_S8_His-AS"/>
</dbReference>
<gene>
    <name evidence="13" type="ORF">PgNI_12041</name>
</gene>
<dbReference type="InterPro" id="IPR010435">
    <property type="entry name" value="C5a/SBT2-like_Fn3"/>
</dbReference>
<dbReference type="GeneID" id="41966903"/>
<dbReference type="InterPro" id="IPR034187">
    <property type="entry name" value="Peptidases_S8_5"/>
</dbReference>
<dbReference type="Pfam" id="PF00082">
    <property type="entry name" value="Peptidase_S8"/>
    <property type="match status" value="1"/>
</dbReference>
<dbReference type="InterPro" id="IPR050131">
    <property type="entry name" value="Peptidase_S8_subtilisin-like"/>
</dbReference>
<reference evidence="13" key="1">
    <citation type="journal article" date="2019" name="Mol. Biol. Evol.">
        <title>Blast fungal genomes show frequent chromosomal changes, gene gains and losses, and effector gene turnover.</title>
        <authorList>
            <person name="Gomez Luciano L.B."/>
            <person name="Jason Tsai I."/>
            <person name="Chuma I."/>
            <person name="Tosa Y."/>
            <person name="Chen Y.H."/>
            <person name="Li J.Y."/>
            <person name="Li M.Y."/>
            <person name="Jade Lu M.Y."/>
            <person name="Nakayashiki H."/>
            <person name="Li W.H."/>
        </authorList>
    </citation>
    <scope>NUCLEOTIDE SEQUENCE</scope>
    <source>
        <strain evidence="13">NI907</strain>
    </source>
</reference>
<dbReference type="InterPro" id="IPR000209">
    <property type="entry name" value="Peptidase_S8/S53_dom"/>
</dbReference>
<dbReference type="InterPro" id="IPR015500">
    <property type="entry name" value="Peptidase_S8_subtilisin-rel"/>
</dbReference>
<dbReference type="CDD" id="cd02124">
    <property type="entry name" value="PA_PoS1_like"/>
    <property type="match status" value="1"/>
</dbReference>
<dbReference type="GO" id="GO:0006508">
    <property type="term" value="P:proteolysis"/>
    <property type="evidence" value="ECO:0007669"/>
    <property type="project" value="UniProtKB-KW"/>
</dbReference>
<dbReference type="CDD" id="cd07489">
    <property type="entry name" value="Peptidases_S8_5"/>
    <property type="match status" value="1"/>
</dbReference>
<dbReference type="InterPro" id="IPR023827">
    <property type="entry name" value="Peptidase_S8_Asp-AS"/>
</dbReference>